<dbReference type="EMBL" id="FNFO01000014">
    <property type="protein sequence ID" value="SDM47373.1"/>
    <property type="molecule type" value="Genomic_DNA"/>
</dbReference>
<dbReference type="GO" id="GO:0046685">
    <property type="term" value="P:response to arsenic-containing substance"/>
    <property type="evidence" value="ECO:0007669"/>
    <property type="project" value="UniProtKB-KW"/>
</dbReference>
<dbReference type="InterPro" id="IPR023485">
    <property type="entry name" value="Ptyr_pPase"/>
</dbReference>
<sequence length="237" mass="26367">MKTLLLSASLLFPLLTLGQSPSLTKSLRRYSATLPGEFSQISTERKELLHQIGDYVVTQRQAGRPAKLLYVCTHNSRRSQMGQLWALAAANYYGVGEIQTYSGGLETTAFHPNAVKALRQAGFMLAGHGQPQNPTYEAHLGKGMPQVLMYSKKYDDAQNPHEEFVAIMVCSEADGSCPIVPGAEERVSLPYDDPRYYDGTDAEAAQYAATCRLIARETFYLFDYIKSQQIVAQEENR</sequence>
<dbReference type="InterPro" id="IPR036196">
    <property type="entry name" value="Ptyr_pPase_sf"/>
</dbReference>
<reference evidence="4 5" key="1">
    <citation type="submission" date="2016-10" db="EMBL/GenBank/DDBJ databases">
        <authorList>
            <person name="de Groot N.N."/>
        </authorList>
    </citation>
    <scope>NUCLEOTIDE SEQUENCE [LARGE SCALE GENOMIC DNA]</scope>
    <source>
        <strain evidence="4 5">DSM 25186</strain>
    </source>
</reference>
<organism evidence="4 5">
    <name type="scientific">Catalinimonas alkaloidigena</name>
    <dbReference type="NCBI Taxonomy" id="1075417"/>
    <lineage>
        <taxon>Bacteria</taxon>
        <taxon>Pseudomonadati</taxon>
        <taxon>Bacteroidota</taxon>
        <taxon>Cytophagia</taxon>
        <taxon>Cytophagales</taxon>
        <taxon>Catalimonadaceae</taxon>
        <taxon>Catalinimonas</taxon>
    </lineage>
</organism>
<evidence type="ECO:0000313" key="4">
    <source>
        <dbReference type="EMBL" id="SDM47373.1"/>
    </source>
</evidence>
<gene>
    <name evidence="4" type="ORF">SAMN05421823_11427</name>
</gene>
<dbReference type="SUPFAM" id="SSF52788">
    <property type="entry name" value="Phosphotyrosine protein phosphatases I"/>
    <property type="match status" value="1"/>
</dbReference>
<protein>
    <submittedName>
        <fullName evidence="4">Arsenate reductase</fullName>
    </submittedName>
</protein>
<dbReference type="AlphaFoldDB" id="A0A1G9TI91"/>
<feature type="domain" description="Phosphotyrosine protein phosphatase I" evidence="3">
    <location>
        <begin position="66"/>
        <end position="224"/>
    </location>
</feature>
<dbReference type="PANTHER" id="PTHR43428:SF1">
    <property type="entry name" value="ARSENATE REDUCTASE"/>
    <property type="match status" value="1"/>
</dbReference>
<dbReference type="STRING" id="1075417.SAMN05421823_11427"/>
<evidence type="ECO:0000313" key="5">
    <source>
        <dbReference type="Proteomes" id="UP000198510"/>
    </source>
</evidence>
<keyword evidence="2" id="KW-0732">Signal</keyword>
<keyword evidence="1" id="KW-0059">Arsenical resistance</keyword>
<accession>A0A1G9TI91</accession>
<evidence type="ECO:0000256" key="1">
    <source>
        <dbReference type="ARBA" id="ARBA00022849"/>
    </source>
</evidence>
<feature type="signal peptide" evidence="2">
    <location>
        <begin position="1"/>
        <end position="18"/>
    </location>
</feature>
<dbReference type="PANTHER" id="PTHR43428">
    <property type="entry name" value="ARSENATE REDUCTASE"/>
    <property type="match status" value="1"/>
</dbReference>
<dbReference type="RefSeq" id="WP_176956211.1">
    <property type="nucleotide sequence ID" value="NZ_FNFO01000014.1"/>
</dbReference>
<dbReference type="Proteomes" id="UP000198510">
    <property type="component" value="Unassembled WGS sequence"/>
</dbReference>
<feature type="chain" id="PRO_5011603720" evidence="2">
    <location>
        <begin position="19"/>
        <end position="237"/>
    </location>
</feature>
<evidence type="ECO:0000259" key="3">
    <source>
        <dbReference type="SMART" id="SM00226"/>
    </source>
</evidence>
<name>A0A1G9TI91_9BACT</name>
<keyword evidence="5" id="KW-1185">Reference proteome</keyword>
<evidence type="ECO:0000256" key="2">
    <source>
        <dbReference type="SAM" id="SignalP"/>
    </source>
</evidence>
<dbReference type="SMART" id="SM00226">
    <property type="entry name" value="LMWPc"/>
    <property type="match status" value="1"/>
</dbReference>
<dbReference type="Gene3D" id="3.40.50.2300">
    <property type="match status" value="1"/>
</dbReference>
<proteinExistence type="predicted"/>